<dbReference type="EMBL" id="FJVC01000257">
    <property type="protein sequence ID" value="CZT46679.1"/>
    <property type="molecule type" value="Genomic_DNA"/>
</dbReference>
<accession>A0A1E1MC52</accession>
<reference evidence="2" key="1">
    <citation type="submission" date="2016-03" db="EMBL/GenBank/DDBJ databases">
        <authorList>
            <person name="Guldener U."/>
        </authorList>
    </citation>
    <scope>NUCLEOTIDE SEQUENCE [LARGE SCALE GENOMIC DNA]</scope>
</reference>
<gene>
    <name evidence="1" type="ORF">RSE6_07144</name>
</gene>
<sequence length="74" mass="8427">MTNIIQKIIFNAALTALVSGKDGLVPYSKRSPIINRFTPKPQGLLVKIQIKGIRLVPRDNYFPETYRVRFSLPL</sequence>
<name>A0A1E1MC52_RHYSE</name>
<dbReference type="AlphaFoldDB" id="A0A1E1MC52"/>
<proteinExistence type="predicted"/>
<evidence type="ECO:0000313" key="2">
    <source>
        <dbReference type="Proteomes" id="UP000177625"/>
    </source>
</evidence>
<protein>
    <submittedName>
        <fullName evidence="1">Uncharacterized protein</fullName>
    </submittedName>
</protein>
<organism evidence="1 2">
    <name type="scientific">Rhynchosporium secalis</name>
    <name type="common">Barley scald fungus</name>
    <dbReference type="NCBI Taxonomy" id="38038"/>
    <lineage>
        <taxon>Eukaryota</taxon>
        <taxon>Fungi</taxon>
        <taxon>Dikarya</taxon>
        <taxon>Ascomycota</taxon>
        <taxon>Pezizomycotina</taxon>
        <taxon>Leotiomycetes</taxon>
        <taxon>Helotiales</taxon>
        <taxon>Ploettnerulaceae</taxon>
        <taxon>Rhynchosporium</taxon>
    </lineage>
</organism>
<keyword evidence="2" id="KW-1185">Reference proteome</keyword>
<evidence type="ECO:0000313" key="1">
    <source>
        <dbReference type="EMBL" id="CZT46679.1"/>
    </source>
</evidence>
<dbReference type="Proteomes" id="UP000177625">
    <property type="component" value="Unassembled WGS sequence"/>
</dbReference>